<sequence length="143" mass="16269">MNAKFIGTSKERFHYHNTLLSLAISLKDKNITIDLRNDSYVCGLLNSVDGYMNLSLGKSIYCDPQGNEYSFENLFIQGRNIRYIHIPESVSIISAIKQELGRHRKQIPKEKPTVSRKVKKAQKQHMETVALLHPKTPTPGTSQ</sequence>
<name>A0A5E4Q793_9NEOP</name>
<evidence type="ECO:0000259" key="1">
    <source>
        <dbReference type="SMART" id="SM00651"/>
    </source>
</evidence>
<dbReference type="GO" id="GO:0016604">
    <property type="term" value="C:nuclear body"/>
    <property type="evidence" value="ECO:0007669"/>
    <property type="project" value="TreeGrafter"/>
</dbReference>
<dbReference type="Proteomes" id="UP000324832">
    <property type="component" value="Unassembled WGS sequence"/>
</dbReference>
<accession>A0A5E4Q793</accession>
<dbReference type="InterPro" id="IPR052840">
    <property type="entry name" value="U7_snRNA_Sm-like"/>
</dbReference>
<reference evidence="2 3" key="1">
    <citation type="submission" date="2017-07" db="EMBL/GenBank/DDBJ databases">
        <authorList>
            <person name="Talla V."/>
            <person name="Backstrom N."/>
        </authorList>
    </citation>
    <scope>NUCLEOTIDE SEQUENCE [LARGE SCALE GENOMIC DNA]</scope>
</reference>
<gene>
    <name evidence="2" type="ORF">LSINAPIS_LOCUS6182</name>
</gene>
<dbReference type="GO" id="GO:0071209">
    <property type="term" value="F:U7 snRNA binding"/>
    <property type="evidence" value="ECO:0007669"/>
    <property type="project" value="TreeGrafter"/>
</dbReference>
<dbReference type="EMBL" id="FZQP02001892">
    <property type="protein sequence ID" value="VVC94172.1"/>
    <property type="molecule type" value="Genomic_DNA"/>
</dbReference>
<proteinExistence type="predicted"/>
<dbReference type="InterPro" id="IPR010920">
    <property type="entry name" value="LSM_dom_sf"/>
</dbReference>
<dbReference type="Pfam" id="PF01423">
    <property type="entry name" value="LSM"/>
    <property type="match status" value="1"/>
</dbReference>
<feature type="domain" description="Sm" evidence="1">
    <location>
        <begin position="21"/>
        <end position="86"/>
    </location>
</feature>
<dbReference type="Gene3D" id="2.30.30.100">
    <property type="match status" value="1"/>
</dbReference>
<dbReference type="GO" id="GO:0071208">
    <property type="term" value="F:histone pre-mRNA DCP binding"/>
    <property type="evidence" value="ECO:0007669"/>
    <property type="project" value="TreeGrafter"/>
</dbReference>
<protein>
    <recommendedName>
        <fullName evidence="1">Sm domain-containing protein</fullName>
    </recommendedName>
</protein>
<dbReference type="CDD" id="cd01733">
    <property type="entry name" value="LSm10"/>
    <property type="match status" value="1"/>
</dbReference>
<dbReference type="GO" id="GO:0006398">
    <property type="term" value="P:mRNA 3'-end processing by stem-loop binding and cleavage"/>
    <property type="evidence" value="ECO:0007669"/>
    <property type="project" value="TreeGrafter"/>
</dbReference>
<organism evidence="2 3">
    <name type="scientific">Leptidea sinapis</name>
    <dbReference type="NCBI Taxonomy" id="189913"/>
    <lineage>
        <taxon>Eukaryota</taxon>
        <taxon>Metazoa</taxon>
        <taxon>Ecdysozoa</taxon>
        <taxon>Arthropoda</taxon>
        <taxon>Hexapoda</taxon>
        <taxon>Insecta</taxon>
        <taxon>Pterygota</taxon>
        <taxon>Neoptera</taxon>
        <taxon>Endopterygota</taxon>
        <taxon>Lepidoptera</taxon>
        <taxon>Glossata</taxon>
        <taxon>Ditrysia</taxon>
        <taxon>Papilionoidea</taxon>
        <taxon>Pieridae</taxon>
        <taxon>Dismorphiinae</taxon>
        <taxon>Leptidea</taxon>
    </lineage>
</organism>
<dbReference type="SUPFAM" id="SSF50182">
    <property type="entry name" value="Sm-like ribonucleoproteins"/>
    <property type="match status" value="1"/>
</dbReference>
<keyword evidence="3" id="KW-1185">Reference proteome</keyword>
<dbReference type="AlphaFoldDB" id="A0A5E4Q793"/>
<dbReference type="SMART" id="SM00651">
    <property type="entry name" value="Sm"/>
    <property type="match status" value="1"/>
</dbReference>
<dbReference type="InterPro" id="IPR001163">
    <property type="entry name" value="Sm_dom_euk/arc"/>
</dbReference>
<dbReference type="PANTHER" id="PTHR21196:SF1">
    <property type="entry name" value="U7 SNRNA-ASSOCIATED SM-LIKE PROTEIN LSM10"/>
    <property type="match status" value="1"/>
</dbReference>
<evidence type="ECO:0000313" key="2">
    <source>
        <dbReference type="EMBL" id="VVC94172.1"/>
    </source>
</evidence>
<evidence type="ECO:0000313" key="3">
    <source>
        <dbReference type="Proteomes" id="UP000324832"/>
    </source>
</evidence>
<dbReference type="GO" id="GO:0071254">
    <property type="term" value="C:cytoplasmic U snRNP body"/>
    <property type="evidence" value="ECO:0007669"/>
    <property type="project" value="TreeGrafter"/>
</dbReference>
<dbReference type="PANTHER" id="PTHR21196">
    <property type="entry name" value="U7 SNRNA-ASSOCIATED SM-LIKE PROTEIN LSM10"/>
    <property type="match status" value="1"/>
</dbReference>